<dbReference type="SUPFAM" id="SSF52972">
    <property type="entry name" value="ITPase-like"/>
    <property type="match status" value="1"/>
</dbReference>
<organism evidence="5 6">
    <name type="scientific">Methylobacterium crusticola</name>
    <dbReference type="NCBI Taxonomy" id="1697972"/>
    <lineage>
        <taxon>Bacteria</taxon>
        <taxon>Pseudomonadati</taxon>
        <taxon>Pseudomonadota</taxon>
        <taxon>Alphaproteobacteria</taxon>
        <taxon>Hyphomicrobiales</taxon>
        <taxon>Methylobacteriaceae</taxon>
        <taxon>Methylobacterium</taxon>
    </lineage>
</organism>
<evidence type="ECO:0000313" key="6">
    <source>
        <dbReference type="Proteomes" id="UP001055167"/>
    </source>
</evidence>
<keyword evidence="6" id="KW-1185">Reference proteome</keyword>
<sequence>MTETPPTPLDARPRLVLASGSPRRLALLQQAGLEPDALLPADLDETPLKSEKPRELVRRLARAKLDIAVAAARSGAELQQAYVVAADTVVAVGRRILPKAEVTDEAAACMRLLSGRTHRVYTAVCVAGPKDRPRERLVETRVRFKRLSAREIESYLASGEWRGKAGGYAIQGLAGSFVVKLVGSYSAVVGLPLYETVALLDGEGFPVRAAWRDAV</sequence>
<dbReference type="RefSeq" id="WP_128566308.1">
    <property type="nucleotide sequence ID" value="NZ_BPQH01000034.1"/>
</dbReference>
<dbReference type="EC" id="3.6.1.9" evidence="4"/>
<protein>
    <recommendedName>
        <fullName evidence="4">dTTP/UTP pyrophosphatase</fullName>
        <shortName evidence="4">dTTPase/UTPase</shortName>
        <ecNumber evidence="4">3.6.1.9</ecNumber>
    </recommendedName>
    <alternativeName>
        <fullName evidence="4">Nucleoside triphosphate pyrophosphatase</fullName>
    </alternativeName>
    <alternativeName>
        <fullName evidence="4">Nucleotide pyrophosphatase</fullName>
        <shortName evidence="4">Nucleotide PPase</shortName>
    </alternativeName>
</protein>
<proteinExistence type="inferred from homology"/>
<comment type="caution">
    <text evidence="4">Lacks conserved residue(s) required for the propagation of feature annotation.</text>
</comment>
<comment type="catalytic activity">
    <reaction evidence="4">
        <text>UTP + H2O = UMP + diphosphate + H(+)</text>
        <dbReference type="Rhea" id="RHEA:29395"/>
        <dbReference type="ChEBI" id="CHEBI:15377"/>
        <dbReference type="ChEBI" id="CHEBI:15378"/>
        <dbReference type="ChEBI" id="CHEBI:33019"/>
        <dbReference type="ChEBI" id="CHEBI:46398"/>
        <dbReference type="ChEBI" id="CHEBI:57865"/>
        <dbReference type="EC" id="3.6.1.9"/>
    </reaction>
</comment>
<comment type="function">
    <text evidence="4">Nucleoside triphosphate pyrophosphatase that hydrolyzes dTTP and UTP. May have a dual role in cell division arrest and in preventing the incorporation of modified nucleotides into cellular nucleic acids.</text>
</comment>
<feature type="active site" description="Proton acceptor" evidence="4">
    <location>
        <position position="87"/>
    </location>
</feature>
<comment type="similarity">
    <text evidence="4">Belongs to the Maf family. YhdE subfamily.</text>
</comment>
<keyword evidence="4" id="KW-0963">Cytoplasm</keyword>
<feature type="site" description="Important for substrate specificity" evidence="4">
    <location>
        <position position="171"/>
    </location>
</feature>
<comment type="cofactor">
    <cofactor evidence="1 4">
        <name>a divalent metal cation</name>
        <dbReference type="ChEBI" id="CHEBI:60240"/>
    </cofactor>
</comment>
<keyword evidence="2 4" id="KW-0378">Hydrolase</keyword>
<evidence type="ECO:0000256" key="4">
    <source>
        <dbReference type="HAMAP-Rule" id="MF_00528"/>
    </source>
</evidence>
<dbReference type="InterPro" id="IPR029001">
    <property type="entry name" value="ITPase-like_fam"/>
</dbReference>
<name>A0ABQ4RA85_9HYPH</name>
<keyword evidence="3 4" id="KW-0546">Nucleotide metabolism</keyword>
<reference evidence="5" key="2">
    <citation type="submission" date="2021-08" db="EMBL/GenBank/DDBJ databases">
        <authorList>
            <person name="Tani A."/>
            <person name="Ola A."/>
            <person name="Ogura Y."/>
            <person name="Katsura K."/>
            <person name="Hayashi T."/>
        </authorList>
    </citation>
    <scope>NUCLEOTIDE SEQUENCE</scope>
    <source>
        <strain evidence="5">KCTC 52305</strain>
    </source>
</reference>
<dbReference type="Pfam" id="PF02545">
    <property type="entry name" value="Maf"/>
    <property type="match status" value="1"/>
</dbReference>
<dbReference type="NCBIfam" id="NF002401">
    <property type="entry name" value="PRK01441.1"/>
    <property type="match status" value="1"/>
</dbReference>
<dbReference type="PIRSF" id="PIRSF006305">
    <property type="entry name" value="Maf"/>
    <property type="match status" value="1"/>
</dbReference>
<dbReference type="EMBL" id="BPQH01000034">
    <property type="protein sequence ID" value="GJD53691.1"/>
    <property type="molecule type" value="Genomic_DNA"/>
</dbReference>
<comment type="caution">
    <text evidence="5">The sequence shown here is derived from an EMBL/GenBank/DDBJ whole genome shotgun (WGS) entry which is preliminary data.</text>
</comment>
<feature type="site" description="Important for substrate specificity" evidence="4">
    <location>
        <position position="88"/>
    </location>
</feature>
<feature type="site" description="Important for substrate specificity" evidence="4">
    <location>
        <position position="23"/>
    </location>
</feature>
<gene>
    <name evidence="5" type="primary">yhdE</name>
    <name evidence="5" type="ORF">OPKNFCMD_6468</name>
</gene>
<dbReference type="NCBIfam" id="TIGR00172">
    <property type="entry name" value="maf"/>
    <property type="match status" value="1"/>
</dbReference>
<reference evidence="5" key="1">
    <citation type="journal article" date="2021" name="Front. Microbiol.">
        <title>Comprehensive Comparative Genomics and Phenotyping of Methylobacterium Species.</title>
        <authorList>
            <person name="Alessa O."/>
            <person name="Ogura Y."/>
            <person name="Fujitani Y."/>
            <person name="Takami H."/>
            <person name="Hayashi T."/>
            <person name="Sahin N."/>
            <person name="Tani A."/>
        </authorList>
    </citation>
    <scope>NUCLEOTIDE SEQUENCE</scope>
    <source>
        <strain evidence="5">KCTC 52305</strain>
    </source>
</reference>
<evidence type="ECO:0000256" key="3">
    <source>
        <dbReference type="ARBA" id="ARBA00023080"/>
    </source>
</evidence>
<dbReference type="PANTHER" id="PTHR43213">
    <property type="entry name" value="BIFUNCTIONAL DTTP/UTP PYROPHOSPHATASE/METHYLTRANSFERASE PROTEIN-RELATED"/>
    <property type="match status" value="1"/>
</dbReference>
<dbReference type="Proteomes" id="UP001055167">
    <property type="component" value="Unassembled WGS sequence"/>
</dbReference>
<evidence type="ECO:0000256" key="1">
    <source>
        <dbReference type="ARBA" id="ARBA00001968"/>
    </source>
</evidence>
<comment type="catalytic activity">
    <reaction evidence="4">
        <text>dTTP + H2O = dTMP + diphosphate + H(+)</text>
        <dbReference type="Rhea" id="RHEA:28534"/>
        <dbReference type="ChEBI" id="CHEBI:15377"/>
        <dbReference type="ChEBI" id="CHEBI:15378"/>
        <dbReference type="ChEBI" id="CHEBI:33019"/>
        <dbReference type="ChEBI" id="CHEBI:37568"/>
        <dbReference type="ChEBI" id="CHEBI:63528"/>
        <dbReference type="EC" id="3.6.1.9"/>
    </reaction>
</comment>
<accession>A0ABQ4RA85</accession>
<dbReference type="HAMAP" id="MF_00528">
    <property type="entry name" value="Maf"/>
    <property type="match status" value="1"/>
</dbReference>
<evidence type="ECO:0000313" key="5">
    <source>
        <dbReference type="EMBL" id="GJD53691.1"/>
    </source>
</evidence>
<dbReference type="Gene3D" id="3.90.950.10">
    <property type="match status" value="1"/>
</dbReference>
<evidence type="ECO:0000256" key="2">
    <source>
        <dbReference type="ARBA" id="ARBA00022801"/>
    </source>
</evidence>
<dbReference type="PANTHER" id="PTHR43213:SF5">
    <property type="entry name" value="BIFUNCTIONAL DTTP_UTP PYROPHOSPHATASE_METHYLTRANSFERASE PROTEIN-RELATED"/>
    <property type="match status" value="1"/>
</dbReference>
<dbReference type="InterPro" id="IPR003697">
    <property type="entry name" value="Maf-like"/>
</dbReference>
<comment type="subcellular location">
    <subcellularLocation>
        <location evidence="4">Cytoplasm</location>
    </subcellularLocation>
</comment>
<dbReference type="CDD" id="cd00555">
    <property type="entry name" value="Maf"/>
    <property type="match status" value="1"/>
</dbReference>